<feature type="signal peptide" evidence="2">
    <location>
        <begin position="1"/>
        <end position="17"/>
    </location>
</feature>
<feature type="transmembrane region" description="Helical" evidence="1">
    <location>
        <begin position="45"/>
        <end position="71"/>
    </location>
</feature>
<evidence type="ECO:0000313" key="3">
    <source>
        <dbReference type="EMBL" id="GFZ19805.1"/>
    </source>
</evidence>
<proteinExistence type="predicted"/>
<keyword evidence="4" id="KW-1185">Reference proteome</keyword>
<sequence length="97" mass="11112">MWFPCLALFIFALFVLALSGACRLEGYGCDESDDPWCTQDCSEFVASSVLFSELMWCVMHQGLVGGFCCCLGAALREWWHCLLVLLLLPFYCYYLLW</sequence>
<evidence type="ECO:0000256" key="2">
    <source>
        <dbReference type="SAM" id="SignalP"/>
    </source>
</evidence>
<dbReference type="AlphaFoldDB" id="A0A7J0HA10"/>
<keyword evidence="1" id="KW-0472">Membrane</keyword>
<keyword evidence="2" id="KW-0732">Signal</keyword>
<accession>A0A7J0HA10</accession>
<feature type="transmembrane region" description="Helical" evidence="1">
    <location>
        <begin position="78"/>
        <end position="96"/>
    </location>
</feature>
<reference evidence="3 4" key="1">
    <citation type="submission" date="2019-07" db="EMBL/GenBank/DDBJ databases">
        <title>De Novo Assembly of kiwifruit Actinidia rufa.</title>
        <authorList>
            <person name="Sugita-Konishi S."/>
            <person name="Sato K."/>
            <person name="Mori E."/>
            <person name="Abe Y."/>
            <person name="Kisaki G."/>
            <person name="Hamano K."/>
            <person name="Suezawa K."/>
            <person name="Otani M."/>
            <person name="Fukuda T."/>
            <person name="Manabe T."/>
            <person name="Gomi K."/>
            <person name="Tabuchi M."/>
            <person name="Akimitsu K."/>
            <person name="Kataoka I."/>
        </authorList>
    </citation>
    <scope>NUCLEOTIDE SEQUENCE [LARGE SCALE GENOMIC DNA]</scope>
    <source>
        <strain evidence="4">cv. Fuchu</strain>
    </source>
</reference>
<gene>
    <name evidence="3" type="ORF">Acr_28g0005100</name>
</gene>
<organism evidence="3 4">
    <name type="scientific">Actinidia rufa</name>
    <dbReference type="NCBI Taxonomy" id="165716"/>
    <lineage>
        <taxon>Eukaryota</taxon>
        <taxon>Viridiplantae</taxon>
        <taxon>Streptophyta</taxon>
        <taxon>Embryophyta</taxon>
        <taxon>Tracheophyta</taxon>
        <taxon>Spermatophyta</taxon>
        <taxon>Magnoliopsida</taxon>
        <taxon>eudicotyledons</taxon>
        <taxon>Gunneridae</taxon>
        <taxon>Pentapetalae</taxon>
        <taxon>asterids</taxon>
        <taxon>Ericales</taxon>
        <taxon>Actinidiaceae</taxon>
        <taxon>Actinidia</taxon>
    </lineage>
</organism>
<name>A0A7J0HA10_9ERIC</name>
<dbReference type="EMBL" id="BJWL01000028">
    <property type="protein sequence ID" value="GFZ19805.1"/>
    <property type="molecule type" value="Genomic_DNA"/>
</dbReference>
<comment type="caution">
    <text evidence="3">The sequence shown here is derived from an EMBL/GenBank/DDBJ whole genome shotgun (WGS) entry which is preliminary data.</text>
</comment>
<protein>
    <submittedName>
        <fullName evidence="3">Uncharacterized protein</fullName>
    </submittedName>
</protein>
<evidence type="ECO:0000313" key="4">
    <source>
        <dbReference type="Proteomes" id="UP000585474"/>
    </source>
</evidence>
<keyword evidence="1" id="KW-0812">Transmembrane</keyword>
<dbReference type="Proteomes" id="UP000585474">
    <property type="component" value="Unassembled WGS sequence"/>
</dbReference>
<feature type="chain" id="PRO_5029546153" evidence="2">
    <location>
        <begin position="18"/>
        <end position="97"/>
    </location>
</feature>
<keyword evidence="1" id="KW-1133">Transmembrane helix</keyword>
<evidence type="ECO:0000256" key="1">
    <source>
        <dbReference type="SAM" id="Phobius"/>
    </source>
</evidence>